<dbReference type="AlphaFoldDB" id="A0A7S3U974"/>
<reference evidence="1" key="1">
    <citation type="submission" date="2021-01" db="EMBL/GenBank/DDBJ databases">
        <authorList>
            <person name="Corre E."/>
            <person name="Pelletier E."/>
            <person name="Niang G."/>
            <person name="Scheremetjew M."/>
            <person name="Finn R."/>
            <person name="Kale V."/>
            <person name="Holt S."/>
            <person name="Cochrane G."/>
            <person name="Meng A."/>
            <person name="Brown T."/>
            <person name="Cohen L."/>
        </authorList>
    </citation>
    <scope>NUCLEOTIDE SEQUENCE</scope>
    <source>
        <strain evidence="1">CCMP1897</strain>
    </source>
</reference>
<proteinExistence type="predicted"/>
<accession>A0A7S3U974</accession>
<gene>
    <name evidence="1" type="ORF">PSAL00342_LOCUS784</name>
</gene>
<name>A0A7S3U974_9CHLO</name>
<evidence type="ECO:0000313" key="1">
    <source>
        <dbReference type="EMBL" id="CAE0606968.1"/>
    </source>
</evidence>
<protein>
    <submittedName>
        <fullName evidence="1">Uncharacterized protein</fullName>
    </submittedName>
</protein>
<sequence>MERGTLSWTSEVEVLPPGCSKSTSKSAMDAEPRQRWREDAVCFLLHLCNKTDAHFQVKFLSLQIYKEQLLPYMAQHPSKTVDLLRTHPPVLLSTVCCLVASKLLEGTNHQRIQKLWCVIAEEADAQDVQNCHEEDIKQVELCLMEVIVHSNVSSCMKLTSDHVFEICEVCQASMIVCEKFLHLDACLNVLESLHVGTFLSSPLLSQGGAKLAAAIILVSMVLTIPSSWKTPVPLLSFLCAIADQDKEEIRGTAIAILQHVSKHGKLLLSCRK</sequence>
<organism evidence="1">
    <name type="scientific">Picocystis salinarum</name>
    <dbReference type="NCBI Taxonomy" id="88271"/>
    <lineage>
        <taxon>Eukaryota</taxon>
        <taxon>Viridiplantae</taxon>
        <taxon>Chlorophyta</taxon>
        <taxon>Picocystophyceae</taxon>
        <taxon>Picocystales</taxon>
        <taxon>Picocystaceae</taxon>
        <taxon>Picocystis</taxon>
    </lineage>
</organism>
<dbReference type="EMBL" id="HBIS01000909">
    <property type="protein sequence ID" value="CAE0606968.1"/>
    <property type="molecule type" value="Transcribed_RNA"/>
</dbReference>